<dbReference type="Gene3D" id="3.40.630.70">
    <property type="entry name" value="Leucyl/phenylalanyl-tRNA-protein transferase, C-terminal domain"/>
    <property type="match status" value="1"/>
</dbReference>
<dbReference type="GO" id="GO:0030163">
    <property type="term" value="P:protein catabolic process"/>
    <property type="evidence" value="ECO:0007669"/>
    <property type="project" value="UniProtKB-UniRule"/>
</dbReference>
<accession>A0A6M0QNC0</accession>
<dbReference type="HAMAP" id="MF_00688">
    <property type="entry name" value="Leu_Phe_trans"/>
    <property type="match status" value="1"/>
</dbReference>
<comment type="catalytic activity">
    <reaction evidence="4">
        <text>N-terminal L-lysyl-[protein] + L-leucyl-tRNA(Leu) = N-terminal L-leucyl-L-lysyl-[protein] + tRNA(Leu) + H(+)</text>
        <dbReference type="Rhea" id="RHEA:12340"/>
        <dbReference type="Rhea" id="RHEA-COMP:9613"/>
        <dbReference type="Rhea" id="RHEA-COMP:9622"/>
        <dbReference type="Rhea" id="RHEA-COMP:12670"/>
        <dbReference type="Rhea" id="RHEA-COMP:12671"/>
        <dbReference type="ChEBI" id="CHEBI:15378"/>
        <dbReference type="ChEBI" id="CHEBI:65249"/>
        <dbReference type="ChEBI" id="CHEBI:78442"/>
        <dbReference type="ChEBI" id="CHEBI:78494"/>
        <dbReference type="ChEBI" id="CHEBI:133043"/>
        <dbReference type="EC" id="2.3.2.6"/>
    </reaction>
</comment>
<evidence type="ECO:0000256" key="1">
    <source>
        <dbReference type="ARBA" id="ARBA00022490"/>
    </source>
</evidence>
<dbReference type="EMBL" id="JAAIVJ010000001">
    <property type="protein sequence ID" value="NEY88686.1"/>
    <property type="molecule type" value="Genomic_DNA"/>
</dbReference>
<organism evidence="6 7">
    <name type="scientific">Tabrizicola oligotrophica</name>
    <dbReference type="NCBI Taxonomy" id="2710650"/>
    <lineage>
        <taxon>Bacteria</taxon>
        <taxon>Pseudomonadati</taxon>
        <taxon>Pseudomonadota</taxon>
        <taxon>Alphaproteobacteria</taxon>
        <taxon>Rhodobacterales</taxon>
        <taxon>Paracoccaceae</taxon>
        <taxon>Tabrizicola</taxon>
    </lineage>
</organism>
<dbReference type="SUPFAM" id="SSF55729">
    <property type="entry name" value="Acyl-CoA N-acyltransferases (Nat)"/>
    <property type="match status" value="1"/>
</dbReference>
<dbReference type="Proteomes" id="UP000477782">
    <property type="component" value="Unassembled WGS sequence"/>
</dbReference>
<dbReference type="GO" id="GO:0005737">
    <property type="term" value="C:cytoplasm"/>
    <property type="evidence" value="ECO:0007669"/>
    <property type="project" value="UniProtKB-SubCell"/>
</dbReference>
<feature type="compositionally biased region" description="Low complexity" evidence="5">
    <location>
        <begin position="207"/>
        <end position="235"/>
    </location>
</feature>
<evidence type="ECO:0000313" key="6">
    <source>
        <dbReference type="EMBL" id="NEY88686.1"/>
    </source>
</evidence>
<comment type="similarity">
    <text evidence="4">Belongs to the L/F-transferase family.</text>
</comment>
<comment type="function">
    <text evidence="4">Functions in the N-end rule pathway of protein degradation where it conjugates Leu, Phe and, less efficiently, Met from aminoacyl-tRNAs to the N-termini of proteins containing an N-terminal arginine or lysine.</text>
</comment>
<evidence type="ECO:0000313" key="7">
    <source>
        <dbReference type="Proteomes" id="UP000477782"/>
    </source>
</evidence>
<dbReference type="GO" id="GO:0008914">
    <property type="term" value="F:leucyl-tRNA--protein transferase activity"/>
    <property type="evidence" value="ECO:0007669"/>
    <property type="project" value="UniProtKB-UniRule"/>
</dbReference>
<comment type="subcellular location">
    <subcellularLocation>
        <location evidence="4">Cytoplasm</location>
    </subcellularLocation>
</comment>
<dbReference type="InterPro" id="IPR016181">
    <property type="entry name" value="Acyl_CoA_acyltransferase"/>
</dbReference>
<dbReference type="FunFam" id="3.40.630.70:FF:000001">
    <property type="entry name" value="Leucyl/phenylalanyl-tRNA--protein transferase"/>
    <property type="match status" value="1"/>
</dbReference>
<dbReference type="AlphaFoldDB" id="A0A6M0QNC0"/>
<feature type="region of interest" description="Disordered" evidence="5">
    <location>
        <begin position="195"/>
        <end position="242"/>
    </location>
</feature>
<keyword evidence="2 4" id="KW-0808">Transferase</keyword>
<comment type="caution">
    <text evidence="6">The sequence shown here is derived from an EMBL/GenBank/DDBJ whole genome shotgun (WGS) entry which is preliminary data.</text>
</comment>
<gene>
    <name evidence="4" type="primary">aat</name>
    <name evidence="6" type="ORF">G4Z14_00100</name>
</gene>
<evidence type="ECO:0000256" key="4">
    <source>
        <dbReference type="HAMAP-Rule" id="MF_00688"/>
    </source>
</evidence>
<dbReference type="PANTHER" id="PTHR30098:SF2">
    <property type="entry name" value="LEUCYL_PHENYLALANYL-TRNA--PROTEIN TRANSFERASE"/>
    <property type="match status" value="1"/>
</dbReference>
<evidence type="ECO:0000256" key="3">
    <source>
        <dbReference type="ARBA" id="ARBA00023315"/>
    </source>
</evidence>
<dbReference type="Pfam" id="PF03588">
    <property type="entry name" value="Leu_Phe_trans"/>
    <property type="match status" value="1"/>
</dbReference>
<proteinExistence type="inferred from homology"/>
<protein>
    <recommendedName>
        <fullName evidence="4">Leucyl/phenylalanyl-tRNA--protein transferase</fullName>
        <ecNumber evidence="4">2.3.2.6</ecNumber>
    </recommendedName>
    <alternativeName>
        <fullName evidence="4">L/F-transferase</fullName>
    </alternativeName>
    <alternativeName>
        <fullName evidence="4">Leucyltransferase</fullName>
    </alternativeName>
    <alternativeName>
        <fullName evidence="4">Phenyalanyltransferase</fullName>
    </alternativeName>
</protein>
<dbReference type="PANTHER" id="PTHR30098">
    <property type="entry name" value="LEUCYL/PHENYLALANYL-TRNA--PROTEIN TRANSFERASE"/>
    <property type="match status" value="1"/>
</dbReference>
<evidence type="ECO:0000256" key="2">
    <source>
        <dbReference type="ARBA" id="ARBA00022679"/>
    </source>
</evidence>
<dbReference type="InterPro" id="IPR004616">
    <property type="entry name" value="Leu/Phe-tRNA_Trfase"/>
</dbReference>
<keyword evidence="3 4" id="KW-0012">Acyltransferase</keyword>
<evidence type="ECO:0000256" key="5">
    <source>
        <dbReference type="SAM" id="MobiDB-lite"/>
    </source>
</evidence>
<comment type="catalytic activity">
    <reaction evidence="4">
        <text>N-terminal L-arginyl-[protein] + L-leucyl-tRNA(Leu) = N-terminal L-leucyl-L-arginyl-[protein] + tRNA(Leu) + H(+)</text>
        <dbReference type="Rhea" id="RHEA:50416"/>
        <dbReference type="Rhea" id="RHEA-COMP:9613"/>
        <dbReference type="Rhea" id="RHEA-COMP:9622"/>
        <dbReference type="Rhea" id="RHEA-COMP:12672"/>
        <dbReference type="Rhea" id="RHEA-COMP:12673"/>
        <dbReference type="ChEBI" id="CHEBI:15378"/>
        <dbReference type="ChEBI" id="CHEBI:64719"/>
        <dbReference type="ChEBI" id="CHEBI:78442"/>
        <dbReference type="ChEBI" id="CHEBI:78494"/>
        <dbReference type="ChEBI" id="CHEBI:133044"/>
        <dbReference type="EC" id="2.3.2.6"/>
    </reaction>
</comment>
<reference evidence="6 7" key="1">
    <citation type="submission" date="2020-02" db="EMBL/GenBank/DDBJ databases">
        <authorList>
            <person name="Chen W.-M."/>
        </authorList>
    </citation>
    <scope>NUCLEOTIDE SEQUENCE [LARGE SCALE GENOMIC DNA]</scope>
    <source>
        <strain evidence="6 7">KMS-5</strain>
    </source>
</reference>
<name>A0A6M0QNC0_9RHOB</name>
<dbReference type="NCBIfam" id="TIGR00667">
    <property type="entry name" value="aat"/>
    <property type="match status" value="1"/>
</dbReference>
<dbReference type="InterPro" id="IPR042203">
    <property type="entry name" value="Leu/Phe-tRNA_Trfase_C"/>
</dbReference>
<keyword evidence="7" id="KW-1185">Reference proteome</keyword>
<sequence length="242" mass="26085">MSDPTLRITPELLLRAYAMGVFPMAETRDSAEIHWIDPRRRGVFPLEGFHISRSLARTLRQGRFTITTDRDFSGVVAGCADRPETWINAEILKLYQELHAMGHAHSLEVWQEGALVGGVYGVTLGAAFFGESMFSRVPDASKVALAHLVFRLRAGGFRLFDTQFLTPHLASLGAQEISRAAYHRQLQAALQLTAEFDPPEGQPPSPSTGASPSTGGSTSGAAASSTVGSARSGTSQRNTQTS</sequence>
<keyword evidence="1 4" id="KW-0963">Cytoplasm</keyword>
<dbReference type="EC" id="2.3.2.6" evidence="4"/>
<dbReference type="RefSeq" id="WP_164622710.1">
    <property type="nucleotide sequence ID" value="NZ_JAAIVJ010000001.1"/>
</dbReference>
<comment type="catalytic activity">
    <reaction evidence="4">
        <text>L-phenylalanyl-tRNA(Phe) + an N-terminal L-alpha-aminoacyl-[protein] = an N-terminal L-phenylalanyl-L-alpha-aminoacyl-[protein] + tRNA(Phe)</text>
        <dbReference type="Rhea" id="RHEA:43632"/>
        <dbReference type="Rhea" id="RHEA-COMP:9668"/>
        <dbReference type="Rhea" id="RHEA-COMP:9699"/>
        <dbReference type="Rhea" id="RHEA-COMP:10636"/>
        <dbReference type="Rhea" id="RHEA-COMP:10637"/>
        <dbReference type="ChEBI" id="CHEBI:78442"/>
        <dbReference type="ChEBI" id="CHEBI:78531"/>
        <dbReference type="ChEBI" id="CHEBI:78597"/>
        <dbReference type="ChEBI" id="CHEBI:83561"/>
        <dbReference type="EC" id="2.3.2.6"/>
    </reaction>
</comment>